<keyword evidence="3" id="KW-0862">Zinc</keyword>
<dbReference type="InterPro" id="IPR053000">
    <property type="entry name" value="WSS1-like_metalloprotease"/>
</dbReference>
<dbReference type="Proteomes" id="UP001215151">
    <property type="component" value="Unassembled WGS sequence"/>
</dbReference>
<evidence type="ECO:0000256" key="5">
    <source>
        <dbReference type="SAM" id="MobiDB-lite"/>
    </source>
</evidence>
<evidence type="ECO:0000256" key="3">
    <source>
        <dbReference type="ARBA" id="ARBA00022833"/>
    </source>
</evidence>
<dbReference type="PANTHER" id="PTHR46622">
    <property type="entry name" value="DNA-DEPENDENT METALLOPROTEASE WSS1"/>
    <property type="match status" value="1"/>
</dbReference>
<protein>
    <recommendedName>
        <fullName evidence="10">WLM-domain-containing protein</fullName>
    </recommendedName>
</protein>
<dbReference type="GO" id="GO:0008237">
    <property type="term" value="F:metallopeptidase activity"/>
    <property type="evidence" value="ECO:0007669"/>
    <property type="project" value="TreeGrafter"/>
</dbReference>
<feature type="region of interest" description="Disordered" evidence="5">
    <location>
        <begin position="213"/>
        <end position="386"/>
    </location>
</feature>
<evidence type="ECO:0000256" key="4">
    <source>
        <dbReference type="PROSITE-ProRule" id="PRU00322"/>
    </source>
</evidence>
<dbReference type="GO" id="GO:0006281">
    <property type="term" value="P:DNA repair"/>
    <property type="evidence" value="ECO:0007669"/>
    <property type="project" value="TreeGrafter"/>
</dbReference>
<dbReference type="InterPro" id="IPR001876">
    <property type="entry name" value="Znf_RanBP2"/>
</dbReference>
<organism evidence="8 9">
    <name type="scientific">Trametes cubensis</name>
    <dbReference type="NCBI Taxonomy" id="1111947"/>
    <lineage>
        <taxon>Eukaryota</taxon>
        <taxon>Fungi</taxon>
        <taxon>Dikarya</taxon>
        <taxon>Basidiomycota</taxon>
        <taxon>Agaricomycotina</taxon>
        <taxon>Agaricomycetes</taxon>
        <taxon>Polyporales</taxon>
        <taxon>Polyporaceae</taxon>
        <taxon>Trametes</taxon>
    </lineage>
</organism>
<name>A0AAD7XCK7_9APHY</name>
<evidence type="ECO:0000256" key="1">
    <source>
        <dbReference type="ARBA" id="ARBA00022723"/>
    </source>
</evidence>
<feature type="compositionally biased region" description="Low complexity" evidence="5">
    <location>
        <begin position="362"/>
        <end position="377"/>
    </location>
</feature>
<dbReference type="EMBL" id="JAPEVG010000099">
    <property type="protein sequence ID" value="KAJ8483165.1"/>
    <property type="molecule type" value="Genomic_DNA"/>
</dbReference>
<feature type="domain" description="WLM" evidence="7">
    <location>
        <begin position="1"/>
        <end position="197"/>
    </location>
</feature>
<gene>
    <name evidence="8" type="ORF">ONZ51_g4890</name>
</gene>
<dbReference type="PROSITE" id="PS50199">
    <property type="entry name" value="ZF_RANBP2_2"/>
    <property type="match status" value="1"/>
</dbReference>
<evidence type="ECO:0000256" key="2">
    <source>
        <dbReference type="ARBA" id="ARBA00022771"/>
    </source>
</evidence>
<feature type="compositionally biased region" description="Basic and acidic residues" evidence="5">
    <location>
        <begin position="183"/>
        <end position="194"/>
    </location>
</feature>
<dbReference type="PROSITE" id="PS51397">
    <property type="entry name" value="WLM"/>
    <property type="match status" value="1"/>
</dbReference>
<dbReference type="GO" id="GO:0005634">
    <property type="term" value="C:nucleus"/>
    <property type="evidence" value="ECO:0007669"/>
    <property type="project" value="TreeGrafter"/>
</dbReference>
<dbReference type="GO" id="GO:0008270">
    <property type="term" value="F:zinc ion binding"/>
    <property type="evidence" value="ECO:0007669"/>
    <property type="project" value="UniProtKB-KW"/>
</dbReference>
<keyword evidence="2 4" id="KW-0863">Zinc-finger</keyword>
<dbReference type="SMART" id="SM00547">
    <property type="entry name" value="ZnF_RBZ"/>
    <property type="match status" value="2"/>
</dbReference>
<evidence type="ECO:0000313" key="9">
    <source>
        <dbReference type="Proteomes" id="UP001215151"/>
    </source>
</evidence>
<feature type="compositionally biased region" description="Low complexity" evidence="5">
    <location>
        <begin position="275"/>
        <end position="295"/>
    </location>
</feature>
<dbReference type="AlphaFoldDB" id="A0AAD7XCK7"/>
<proteinExistence type="predicted"/>
<feature type="compositionally biased region" description="Acidic residues" evidence="5">
    <location>
        <begin position="220"/>
        <end position="236"/>
    </location>
</feature>
<feature type="domain" description="RanBP2-type" evidence="6">
    <location>
        <begin position="414"/>
        <end position="443"/>
    </location>
</feature>
<comment type="caution">
    <text evidence="8">The sequence shown here is derived from an EMBL/GenBank/DDBJ whole genome shotgun (WGS) entry which is preliminary data.</text>
</comment>
<evidence type="ECO:0000259" key="6">
    <source>
        <dbReference type="PROSITE" id="PS50199"/>
    </source>
</evidence>
<keyword evidence="1" id="KW-0479">Metal-binding</keyword>
<evidence type="ECO:0000259" key="7">
    <source>
        <dbReference type="PROSITE" id="PS51397"/>
    </source>
</evidence>
<sequence>MPDIFVKSFTHLKDRPNADRALPLLQRIASLVKPIMRKHGWVLPVLSEFFPESPNLLGLNINAGQKILVRLRPAHAPDTFFDEEDIVHTMLHELTHNMHGPHDEKFYKFLSGLEEEYEALRKSGYSGDGFHSEGRRLGANVSHDVPPHIARQKALEAAEKRRKISVVLGGGGRLGGTTRSYKSPRELAAEAAERRARDEKACASGALAHAEAEKAAQESVQDDVIDLTGDDSDGSQEPDIIIVDESPSPSPPSSSSTSTPGASTPMHRPGLGEQSASGYSSSTSATSSGSRTPASWSGLRPGSVYASSSSSMTALSAQSPASTGTTTPASSTTSTSQQQPLRPTVRRVERGAGASTPRMPKPRSVSRPPKPASTRSPATPPPTRTNSVAVTHKHLANGHAVHAANGLDVAVIPPEKEWACPRCTLINDALALQCSACLLLRPRQHTAAVPEEKTVEDGWTCHVCGEQGMPHDLWTCSFCGTVKASS</sequence>
<feature type="compositionally biased region" description="Low complexity" evidence="5">
    <location>
        <begin position="253"/>
        <end position="265"/>
    </location>
</feature>
<dbReference type="PROSITE" id="PS01358">
    <property type="entry name" value="ZF_RANBP2_1"/>
    <property type="match status" value="1"/>
</dbReference>
<feature type="compositionally biased region" description="Low complexity" evidence="5">
    <location>
        <begin position="303"/>
        <end position="340"/>
    </location>
</feature>
<evidence type="ECO:0008006" key="10">
    <source>
        <dbReference type="Google" id="ProtNLM"/>
    </source>
</evidence>
<feature type="region of interest" description="Disordered" evidence="5">
    <location>
        <begin position="168"/>
        <end position="194"/>
    </location>
</feature>
<dbReference type="InterPro" id="IPR013536">
    <property type="entry name" value="WLM_dom"/>
</dbReference>
<keyword evidence="9" id="KW-1185">Reference proteome</keyword>
<dbReference type="PANTHER" id="PTHR46622:SF1">
    <property type="entry name" value="DNA-DEPENDENT METALLOPROTEASE WSS1"/>
    <property type="match status" value="1"/>
</dbReference>
<dbReference type="Gene3D" id="2.30.30.380">
    <property type="entry name" value="Zn-finger domain of Sec23/24"/>
    <property type="match status" value="1"/>
</dbReference>
<reference evidence="8" key="1">
    <citation type="submission" date="2022-11" db="EMBL/GenBank/DDBJ databases">
        <title>Genome Sequence of Cubamyces cubensis.</title>
        <authorList>
            <person name="Buettner E."/>
        </authorList>
    </citation>
    <scope>NUCLEOTIDE SEQUENCE</scope>
    <source>
        <strain evidence="8">MPL-01</strain>
    </source>
</reference>
<dbReference type="Pfam" id="PF08325">
    <property type="entry name" value="WLM"/>
    <property type="match status" value="1"/>
</dbReference>
<accession>A0AAD7XCK7</accession>
<evidence type="ECO:0000313" key="8">
    <source>
        <dbReference type="EMBL" id="KAJ8483165.1"/>
    </source>
</evidence>